<dbReference type="InterPro" id="IPR006094">
    <property type="entry name" value="Oxid_FAD_bind_N"/>
</dbReference>
<keyword evidence="3" id="KW-0274">FAD</keyword>
<dbReference type="AlphaFoldDB" id="A0A9W6RH22"/>
<protein>
    <submittedName>
        <fullName evidence="6">Dimethylmenaquinone methyltransferase</fullName>
    </submittedName>
</protein>
<dbReference type="InterPro" id="IPR036318">
    <property type="entry name" value="FAD-bd_PCMH-like_sf"/>
</dbReference>
<feature type="domain" description="FAD-binding PCMH-type" evidence="5">
    <location>
        <begin position="34"/>
        <end position="262"/>
    </location>
</feature>
<dbReference type="GO" id="GO:0008720">
    <property type="term" value="F:D-lactate dehydrogenase (NAD+) activity"/>
    <property type="evidence" value="ECO:0007669"/>
    <property type="project" value="TreeGrafter"/>
</dbReference>
<sequence>MSQTLLRDLAARVDGEVRFDAGSRADYAHDASNYRQVPIGVVVPRNVDAAAEAVAVCREHGVPVFSRGGGTSLAGQCCNTGVVIDWSKYCRRLVSADPERRRALVEPGACLDDLNAELSKFKLMVGPKPSTHDTCTIGGMIGNNSCGASAQAYGKMADSVIRMEVLTYDGTRMWVGPTSKEEYDRILAEGGRRAEIYRAAYDLVQENLALIRTRYPDIPRRVSGYNLDALLPEKGFNFARALVGSESTLVTVLQAEISLVPVPAYQSLVVLGYDDIAAAGDAVPTVARHEPLALEGIDDTLIDLARVEHVAKQGVLSELPEGSGWLMVRFGGDTQEEADERADRLLSDIHRSEHGPGVSFLDDPGEEERLWKVREAGLGATAYPPGGPDTHEGWEDAAVPPDRLGDYLRDFRGLLEEFDYGSASLYGHFGQGCVHTRIAFDLDDPGGAEKYRRFVERAARLVASYGGSLSGEHGDGQSRGELLPIMFGDEVVQLFGRYKKIFDPDDRMNPGKVASPREAETAVGTPGVFRLDENLDHLGYHPAEPRTYFHYPEDHGRFTHAAARCVGIGKCRSSSGGVMCPSYRVTREEKHATRGRARLLMEMMRGMPGGGEDAVITDGWRSKDVHEALDLCLACKGCRGDCPVNVDMATYKAEFLAHHYRWRPRPLSHYSMGWLPLWARLAAAAPGAVNALTHAPGLDRVVKRAGGVDQRRDLPRFASERLTDWFKRRGGPRADGPSVVLWPDSFTNNFHPAIGRAAVRVLETAGFRVEMPPVPLCCGLTWISTGQLATAGRVLRRTVDALAPRLRAGVPVIALEPSCGAVFRSDAPELLAGDPDVERLSKQTHSLAEFLLDRAPQAITAPPPGTGRTAIAQTHCHQHAIWGFEADTEVLRRVGVQAEVLDEGCCGLAGNFGFERGHYEVSVGAAELGLWPAVRDADPGTTVLADGFSCRTQIEAGTRAKPKHLAELLAELLCPEEAGERTPAAKAPTEVS</sequence>
<dbReference type="SUPFAM" id="SSF56176">
    <property type="entry name" value="FAD-binding/transporter-associated domain-like"/>
    <property type="match status" value="1"/>
</dbReference>
<accession>A0A9W6RH22</accession>
<dbReference type="GO" id="GO:1903457">
    <property type="term" value="P:lactate catabolic process"/>
    <property type="evidence" value="ECO:0007669"/>
    <property type="project" value="TreeGrafter"/>
</dbReference>
<dbReference type="Gene3D" id="1.10.45.10">
    <property type="entry name" value="Vanillyl-alcohol Oxidase, Chain A, domain 4"/>
    <property type="match status" value="1"/>
</dbReference>
<dbReference type="GO" id="GO:0032259">
    <property type="term" value="P:methylation"/>
    <property type="evidence" value="ECO:0007669"/>
    <property type="project" value="UniProtKB-KW"/>
</dbReference>
<dbReference type="Pfam" id="PF02754">
    <property type="entry name" value="CCG"/>
    <property type="match status" value="1"/>
</dbReference>
<reference evidence="6" key="1">
    <citation type="submission" date="2023-03" db="EMBL/GenBank/DDBJ databases">
        <title>Actinoallomurus iriomotensis NBRC 103681.</title>
        <authorList>
            <person name="Ichikawa N."/>
            <person name="Sato H."/>
            <person name="Tonouchi N."/>
        </authorList>
    </citation>
    <scope>NUCLEOTIDE SEQUENCE</scope>
    <source>
        <strain evidence="6">NBRC 103681</strain>
    </source>
</reference>
<proteinExistence type="predicted"/>
<comment type="caution">
    <text evidence="6">The sequence shown here is derived from an EMBL/GenBank/DDBJ whole genome shotgun (WGS) entry which is preliminary data.</text>
</comment>
<keyword evidence="6" id="KW-0489">Methyltransferase</keyword>
<dbReference type="Pfam" id="PF13183">
    <property type="entry name" value="Fer4_8"/>
    <property type="match status" value="1"/>
</dbReference>
<name>A0A9W6RH22_9ACTN</name>
<dbReference type="InterPro" id="IPR016169">
    <property type="entry name" value="FAD-bd_PCMH_sub2"/>
</dbReference>
<dbReference type="InterPro" id="IPR016164">
    <property type="entry name" value="FAD-linked_Oxase-like_C"/>
</dbReference>
<dbReference type="InterPro" id="IPR016171">
    <property type="entry name" value="Vanillyl_alc_oxidase_C-sub2"/>
</dbReference>
<evidence type="ECO:0000256" key="1">
    <source>
        <dbReference type="ARBA" id="ARBA00001974"/>
    </source>
</evidence>
<keyword evidence="4" id="KW-0560">Oxidoreductase</keyword>
<dbReference type="InterPro" id="IPR004017">
    <property type="entry name" value="Cys_rich_dom"/>
</dbReference>
<keyword evidence="6" id="KW-0808">Transferase</keyword>
<dbReference type="InterPro" id="IPR004113">
    <property type="entry name" value="FAD-bd_oxidored_4_C"/>
</dbReference>
<dbReference type="PANTHER" id="PTHR11748">
    <property type="entry name" value="D-LACTATE DEHYDROGENASE"/>
    <property type="match status" value="1"/>
</dbReference>
<dbReference type="GO" id="GO:0071949">
    <property type="term" value="F:FAD binding"/>
    <property type="evidence" value="ECO:0007669"/>
    <property type="project" value="InterPro"/>
</dbReference>
<dbReference type="InterPro" id="IPR017896">
    <property type="entry name" value="4Fe4S_Fe-S-bd"/>
</dbReference>
<dbReference type="RefSeq" id="WP_285622985.1">
    <property type="nucleotide sequence ID" value="NZ_BSTJ01000004.1"/>
</dbReference>
<evidence type="ECO:0000256" key="2">
    <source>
        <dbReference type="ARBA" id="ARBA00022630"/>
    </source>
</evidence>
<organism evidence="6 7">
    <name type="scientific">Actinoallomurus iriomotensis</name>
    <dbReference type="NCBI Taxonomy" id="478107"/>
    <lineage>
        <taxon>Bacteria</taxon>
        <taxon>Bacillati</taxon>
        <taxon>Actinomycetota</taxon>
        <taxon>Actinomycetes</taxon>
        <taxon>Streptosporangiales</taxon>
        <taxon>Thermomonosporaceae</taxon>
        <taxon>Actinoallomurus</taxon>
    </lineage>
</organism>
<dbReference type="SUPFAM" id="SSF55103">
    <property type="entry name" value="FAD-linked oxidases, C-terminal domain"/>
    <property type="match status" value="1"/>
</dbReference>
<dbReference type="PROSITE" id="PS51387">
    <property type="entry name" value="FAD_PCMH"/>
    <property type="match status" value="1"/>
</dbReference>
<dbReference type="Pfam" id="PF02913">
    <property type="entry name" value="FAD-oxidase_C"/>
    <property type="match status" value="1"/>
</dbReference>
<comment type="cofactor">
    <cofactor evidence="1">
        <name>FAD</name>
        <dbReference type="ChEBI" id="CHEBI:57692"/>
    </cofactor>
</comment>
<dbReference type="InterPro" id="IPR016166">
    <property type="entry name" value="FAD-bd_PCMH"/>
</dbReference>
<evidence type="ECO:0000313" key="6">
    <source>
        <dbReference type="EMBL" id="GLY75679.1"/>
    </source>
</evidence>
<dbReference type="Gene3D" id="3.30.70.2740">
    <property type="match status" value="1"/>
</dbReference>
<gene>
    <name evidence="6" type="ORF">Airi01_039460</name>
</gene>
<evidence type="ECO:0000259" key="5">
    <source>
        <dbReference type="PROSITE" id="PS51387"/>
    </source>
</evidence>
<evidence type="ECO:0000256" key="4">
    <source>
        <dbReference type="ARBA" id="ARBA00023002"/>
    </source>
</evidence>
<dbReference type="GO" id="GO:0004458">
    <property type="term" value="F:D-lactate dehydrogenase (cytochrome) activity"/>
    <property type="evidence" value="ECO:0007669"/>
    <property type="project" value="TreeGrafter"/>
</dbReference>
<dbReference type="EMBL" id="BSTJ01000004">
    <property type="protein sequence ID" value="GLY75679.1"/>
    <property type="molecule type" value="Genomic_DNA"/>
</dbReference>
<dbReference type="InterPro" id="IPR016167">
    <property type="entry name" value="FAD-bd_PCMH_sub1"/>
</dbReference>
<evidence type="ECO:0000256" key="3">
    <source>
        <dbReference type="ARBA" id="ARBA00022827"/>
    </source>
</evidence>
<evidence type="ECO:0000313" key="7">
    <source>
        <dbReference type="Proteomes" id="UP001165135"/>
    </source>
</evidence>
<keyword evidence="2" id="KW-0285">Flavoprotein</keyword>
<dbReference type="Proteomes" id="UP001165135">
    <property type="component" value="Unassembled WGS sequence"/>
</dbReference>
<dbReference type="Pfam" id="PF01565">
    <property type="entry name" value="FAD_binding_4"/>
    <property type="match status" value="1"/>
</dbReference>
<dbReference type="Gene3D" id="3.30.465.10">
    <property type="match status" value="1"/>
</dbReference>
<dbReference type="GO" id="GO:0008168">
    <property type="term" value="F:methyltransferase activity"/>
    <property type="evidence" value="ECO:0007669"/>
    <property type="project" value="UniProtKB-KW"/>
</dbReference>
<dbReference type="Gene3D" id="3.30.43.10">
    <property type="entry name" value="Uridine Diphospho-n-acetylenolpyruvylglucosamine Reductase, domain 2"/>
    <property type="match status" value="1"/>
</dbReference>
<dbReference type="PANTHER" id="PTHR11748:SF119">
    <property type="entry name" value="D-2-HYDROXYGLUTARATE DEHYDROGENASE"/>
    <property type="match status" value="1"/>
</dbReference>
<dbReference type="SUPFAM" id="SSF46548">
    <property type="entry name" value="alpha-helical ferredoxin"/>
    <property type="match status" value="1"/>
</dbReference>